<organism evidence="3 4">
    <name type="scientific">Candidatus Roizmanbacteria bacterium CG10_big_fil_rev_8_21_14_0_10_39_6</name>
    <dbReference type="NCBI Taxonomy" id="1974853"/>
    <lineage>
        <taxon>Bacteria</taxon>
        <taxon>Candidatus Roizmaniibacteriota</taxon>
    </lineage>
</organism>
<dbReference type="InterPro" id="IPR007391">
    <property type="entry name" value="Vancomycin_resist_VanW"/>
</dbReference>
<dbReference type="Pfam" id="PF04294">
    <property type="entry name" value="VanW"/>
    <property type="match status" value="1"/>
</dbReference>
<evidence type="ECO:0000313" key="3">
    <source>
        <dbReference type="EMBL" id="PJE62827.1"/>
    </source>
</evidence>
<dbReference type="PANTHER" id="PTHR35788">
    <property type="entry name" value="EXPORTED PROTEIN-RELATED"/>
    <property type="match status" value="1"/>
</dbReference>
<gene>
    <name evidence="3" type="ORF">COU88_02915</name>
</gene>
<proteinExistence type="predicted"/>
<evidence type="ECO:0000313" key="4">
    <source>
        <dbReference type="Proteomes" id="UP000229554"/>
    </source>
</evidence>
<reference evidence="4" key="1">
    <citation type="submission" date="2017-09" db="EMBL/GenBank/DDBJ databases">
        <title>Depth-based differentiation of microbial function through sediment-hosted aquifers and enrichment of novel symbionts in the deep terrestrial subsurface.</title>
        <authorList>
            <person name="Probst A.J."/>
            <person name="Ladd B."/>
            <person name="Jarett J.K."/>
            <person name="Geller-Mcgrath D.E."/>
            <person name="Sieber C.M.K."/>
            <person name="Emerson J.B."/>
            <person name="Anantharaman K."/>
            <person name="Thomas B.C."/>
            <person name="Malmstrom R."/>
            <person name="Stieglmeier M."/>
            <person name="Klingl A."/>
            <person name="Woyke T."/>
            <person name="Ryan C.M."/>
            <person name="Banfield J.F."/>
        </authorList>
    </citation>
    <scope>NUCLEOTIDE SEQUENCE [LARGE SCALE GENOMIC DNA]</scope>
</reference>
<keyword evidence="1" id="KW-0812">Transmembrane</keyword>
<dbReference type="AlphaFoldDB" id="A0A2M8KSC7"/>
<protein>
    <recommendedName>
        <fullName evidence="2">YoaR-like putative peptidoglycan binding domain-containing protein</fullName>
    </recommendedName>
</protein>
<dbReference type="EMBL" id="PFED01000120">
    <property type="protein sequence ID" value="PJE62827.1"/>
    <property type="molecule type" value="Genomic_DNA"/>
</dbReference>
<keyword evidence="1" id="KW-0472">Membrane</keyword>
<dbReference type="InterPro" id="IPR052913">
    <property type="entry name" value="Glycopeptide_resist_protein"/>
</dbReference>
<keyword evidence="1" id="KW-1133">Transmembrane helix</keyword>
<dbReference type="Pfam" id="PF12229">
    <property type="entry name" value="PG_binding_4"/>
    <property type="match status" value="1"/>
</dbReference>
<dbReference type="Proteomes" id="UP000229554">
    <property type="component" value="Unassembled WGS sequence"/>
</dbReference>
<feature type="transmembrane region" description="Helical" evidence="1">
    <location>
        <begin position="30"/>
        <end position="52"/>
    </location>
</feature>
<comment type="caution">
    <text evidence="3">The sequence shown here is derived from an EMBL/GenBank/DDBJ whole genome shotgun (WGS) entry which is preliminary data.</text>
</comment>
<evidence type="ECO:0000259" key="2">
    <source>
        <dbReference type="Pfam" id="PF12229"/>
    </source>
</evidence>
<dbReference type="PANTHER" id="PTHR35788:SF1">
    <property type="entry name" value="EXPORTED PROTEIN"/>
    <property type="match status" value="1"/>
</dbReference>
<feature type="domain" description="YoaR-like putative peptidoglycan binding" evidence="2">
    <location>
        <begin position="111"/>
        <end position="223"/>
    </location>
</feature>
<accession>A0A2M8KSC7</accession>
<evidence type="ECO:0000256" key="1">
    <source>
        <dbReference type="SAM" id="Phobius"/>
    </source>
</evidence>
<sequence>MNISPQQDLIREESAARDIDTQKNKWTHKYIIRIAVYSCLCIALSILGVFSVQASKTIQYYNNKIYPNISIGNIPVGSLTKEQALAKINKIYTKGNSLSLKFVLNEQMVASISQKELGYSLPFTQAVEKAYAIARDENPILKYKTILLLLASQEQYRIVIQPQYNTRVITVNLQKIDDSFRTDPVNARFEFKDNKVTDFRKEEEGFSINKNSALATIEDLLTSQEVMQGKKKTLAIQLKTRTIMPDITLSDINQLGISELISEGKSQFHGSSAERIYNITLGSQRLNGIIIKPGETFSFINALGEISGATGFKASYVIKSGKTVLGDGGGICQVSTTMYRSALHAGLPILERHAHTYRVGYYEQDSPPGFDATIYSPSVDLQFKNDYTTPILIQTSVDQNNLTLSISFYGTKDNRVITLSQPNISNQIAAPPTEYVDDPTLGAGVVKQIEYSAPGASVSFNYSVQKNGKITTEDTFSSNYTPWKAVFLRGT</sequence>
<name>A0A2M8KSC7_9BACT</name>
<dbReference type="InterPro" id="IPR022029">
    <property type="entry name" value="YoaR-like_PG-bd"/>
</dbReference>